<name>K5VVH2_AGABU</name>
<dbReference type="InterPro" id="IPR031167">
    <property type="entry name" value="G_OBG"/>
</dbReference>
<dbReference type="InterPro" id="IPR036726">
    <property type="entry name" value="GTP1_OBG_dom_sf"/>
</dbReference>
<dbReference type="PANTHER" id="PTHR11702:SF31">
    <property type="entry name" value="MITOCHONDRIAL RIBOSOME-ASSOCIATED GTPASE 2"/>
    <property type="match status" value="1"/>
</dbReference>
<keyword evidence="1" id="KW-0547">Nucleotide-binding</keyword>
<dbReference type="InterPro" id="IPR045086">
    <property type="entry name" value="OBG_GTPase"/>
</dbReference>
<feature type="region of interest" description="Disordered" evidence="3">
    <location>
        <begin position="485"/>
        <end position="517"/>
    </location>
</feature>
<dbReference type="KEGG" id="abp:AGABI1DRAFT107646"/>
<dbReference type="FunCoup" id="K5VVH2">
    <property type="interactions" value="342"/>
</dbReference>
<dbReference type="SUPFAM" id="SSF82051">
    <property type="entry name" value="Obg GTP-binding protein N-terminal domain"/>
    <property type="match status" value="1"/>
</dbReference>
<dbReference type="InterPro" id="IPR027417">
    <property type="entry name" value="P-loop_NTPase"/>
</dbReference>
<proteinExistence type="predicted"/>
<evidence type="ECO:0000259" key="4">
    <source>
        <dbReference type="PROSITE" id="PS51710"/>
    </source>
</evidence>
<keyword evidence="2" id="KW-0342">GTP-binding</keyword>
<dbReference type="InterPro" id="IPR006169">
    <property type="entry name" value="GTP1_OBG_dom"/>
</dbReference>
<feature type="compositionally biased region" description="Polar residues" evidence="3">
    <location>
        <begin position="486"/>
        <end position="515"/>
    </location>
</feature>
<evidence type="ECO:0000259" key="5">
    <source>
        <dbReference type="PROSITE" id="PS51883"/>
    </source>
</evidence>
<accession>K5VVH2</accession>
<protein>
    <recommendedName>
        <fullName evidence="8">Obg family GTPase CgtA</fullName>
    </recommendedName>
</protein>
<dbReference type="PANTHER" id="PTHR11702">
    <property type="entry name" value="DEVELOPMENTALLY REGULATED GTP-BINDING PROTEIN-RELATED"/>
    <property type="match status" value="1"/>
</dbReference>
<dbReference type="InterPro" id="IPR006073">
    <property type="entry name" value="GTP-bd"/>
</dbReference>
<dbReference type="OrthoDB" id="347018at2759"/>
<evidence type="ECO:0000256" key="2">
    <source>
        <dbReference type="ARBA" id="ARBA00023134"/>
    </source>
</evidence>
<dbReference type="OMA" id="HYPRAEE"/>
<dbReference type="PROSITE" id="PS51883">
    <property type="entry name" value="OBG"/>
    <property type="match status" value="1"/>
</dbReference>
<evidence type="ECO:0000313" key="6">
    <source>
        <dbReference type="EMBL" id="EKM78479.1"/>
    </source>
</evidence>
<dbReference type="GeneID" id="18822439"/>
<sequence length="738" mass="81103">MATTQVTTTPLMRYETCSVASPNGTKFSGSADATLSPKQEGISKKTDWRWKFDCNFLQLKPHLLHFILGNVANVTSTTVTLDTIEILHAVVDVRVGVSVPSDFEVTFPFWDYMLSRRAFSSFVHNDLKRSPEQVEAYKRKRRAEWKRRQGGHSFLDHLIVSVRGGKGGDGCAAFHREKFIAHGPPSGGSGGRGGPVHFLPTPTLTTLSTVPNRIRGHDGENGKGTWQSGKAGEPLVIKVPLGTVVKELGRNDPRRGKDEWEAEEEALAGSSVAERIERMRERRWVHYPKFAEVNVQRNDFKEIESSMYKLERERRLAQRRRLDEHPIYLDLDKHADSGKSPKAEDAPLGTRQVENLGHLIAQGGLGGLGNPHFISSINRAPRYATRGHEGDRVTLFLELKLLADVGLVGMPNAGKSTLLKALTGGRAKTEVAGYAFTTLNPVVGIVRVAGEGTFEGELVPDETVYDETELEERSFEERMQRGELANSLTRNQLPGQNTSDTSVTSGMPHSESTPTRGGHFFDLYESYRFTIADNPGLIENSASPLAHAGLGHSFLRAIERSPTLVCVVDFSAGQSLSGENTKTPEATVISKLDAEELESAPPTVEIARNMDPVIGSQTIDESVIEADPCEAIKILKNELETYQKGMSSRIRMVIANKADLVAGPSSASSSGTVEEAKARLKKLEDCVKVELGEDVVVVPVSAKYRMNLRKVVTLMKEYVEDARDEKQAIQDGGYGEDT</sequence>
<reference evidence="7" key="1">
    <citation type="journal article" date="2012" name="Proc. Natl. Acad. Sci. U.S.A.">
        <title>Genome sequence of the button mushroom Agaricus bisporus reveals mechanisms governing adaptation to a humic-rich ecological niche.</title>
        <authorList>
            <person name="Morin E."/>
            <person name="Kohler A."/>
            <person name="Baker A.R."/>
            <person name="Foulongne-Oriol M."/>
            <person name="Lombard V."/>
            <person name="Nagy L.G."/>
            <person name="Ohm R.A."/>
            <person name="Patyshakuliyeva A."/>
            <person name="Brun A."/>
            <person name="Aerts A.L."/>
            <person name="Bailey A.M."/>
            <person name="Billette C."/>
            <person name="Coutinho P.M."/>
            <person name="Deakin G."/>
            <person name="Doddapaneni H."/>
            <person name="Floudas D."/>
            <person name="Grimwood J."/>
            <person name="Hilden K."/>
            <person name="Kuees U."/>
            <person name="LaButti K.M."/>
            <person name="Lapidus A."/>
            <person name="Lindquist E.A."/>
            <person name="Lucas S.M."/>
            <person name="Murat C."/>
            <person name="Riley R.W."/>
            <person name="Salamov A.A."/>
            <person name="Schmutz J."/>
            <person name="Subramanian V."/>
            <person name="Woesten H.A.B."/>
            <person name="Xu J."/>
            <person name="Eastwood D.C."/>
            <person name="Foster G.D."/>
            <person name="Sonnenberg A.S."/>
            <person name="Cullen D."/>
            <person name="de Vries R.P."/>
            <person name="Lundell T."/>
            <person name="Hibbett D.S."/>
            <person name="Henrissat B."/>
            <person name="Burton K.S."/>
            <person name="Kerrigan R.W."/>
            <person name="Challen M.P."/>
            <person name="Grigoriev I.V."/>
            <person name="Martin F."/>
        </authorList>
    </citation>
    <scope>NUCLEOTIDE SEQUENCE [LARGE SCALE GENOMIC DNA]</scope>
    <source>
        <strain evidence="7">JB137-S8 / ATCC MYA-4627 / FGSC 10392</strain>
    </source>
</reference>
<dbReference type="Proteomes" id="UP000008493">
    <property type="component" value="Unassembled WGS sequence"/>
</dbReference>
<dbReference type="GO" id="GO:0005525">
    <property type="term" value="F:GTP binding"/>
    <property type="evidence" value="ECO:0007669"/>
    <property type="project" value="UniProtKB-KW"/>
</dbReference>
<feature type="region of interest" description="Disordered" evidence="3">
    <location>
        <begin position="210"/>
        <end position="230"/>
    </location>
</feature>
<feature type="domain" description="OBG-type G" evidence="4">
    <location>
        <begin position="403"/>
        <end position="720"/>
    </location>
</feature>
<dbReference type="Gene3D" id="2.70.210.12">
    <property type="entry name" value="GTP1/OBG domain"/>
    <property type="match status" value="1"/>
</dbReference>
<keyword evidence="7" id="KW-1185">Reference proteome</keyword>
<dbReference type="Pfam" id="PF01926">
    <property type="entry name" value="MMR_HSR1"/>
    <property type="match status" value="1"/>
</dbReference>
<dbReference type="EMBL" id="JH971392">
    <property type="protein sequence ID" value="EKM78479.1"/>
    <property type="molecule type" value="Genomic_DNA"/>
</dbReference>
<dbReference type="GO" id="GO:0005739">
    <property type="term" value="C:mitochondrion"/>
    <property type="evidence" value="ECO:0007669"/>
    <property type="project" value="TreeGrafter"/>
</dbReference>
<dbReference type="AlphaFoldDB" id="K5VVH2"/>
<organism evidence="6 7">
    <name type="scientific">Agaricus bisporus var. burnettii (strain JB137-S8 / ATCC MYA-4627 / FGSC 10392)</name>
    <name type="common">White button mushroom</name>
    <dbReference type="NCBI Taxonomy" id="597362"/>
    <lineage>
        <taxon>Eukaryota</taxon>
        <taxon>Fungi</taxon>
        <taxon>Dikarya</taxon>
        <taxon>Basidiomycota</taxon>
        <taxon>Agaricomycotina</taxon>
        <taxon>Agaricomycetes</taxon>
        <taxon>Agaricomycetidae</taxon>
        <taxon>Agaricales</taxon>
        <taxon>Agaricineae</taxon>
        <taxon>Agaricaceae</taxon>
        <taxon>Agaricus</taxon>
    </lineage>
</organism>
<dbReference type="SUPFAM" id="SSF52540">
    <property type="entry name" value="P-loop containing nucleoside triphosphate hydrolases"/>
    <property type="match status" value="1"/>
</dbReference>
<dbReference type="PROSITE" id="PS51710">
    <property type="entry name" value="G_OBG"/>
    <property type="match status" value="1"/>
</dbReference>
<dbReference type="GO" id="GO:0003924">
    <property type="term" value="F:GTPase activity"/>
    <property type="evidence" value="ECO:0007669"/>
    <property type="project" value="InterPro"/>
</dbReference>
<dbReference type="InParanoid" id="K5VVH2"/>
<dbReference type="RefSeq" id="XP_007331122.1">
    <property type="nucleotide sequence ID" value="XM_007331060.1"/>
</dbReference>
<dbReference type="STRING" id="597362.K5VVH2"/>
<dbReference type="eggNOG" id="KOG1489">
    <property type="taxonomic scope" value="Eukaryota"/>
</dbReference>
<dbReference type="Gene3D" id="3.40.50.300">
    <property type="entry name" value="P-loop containing nucleotide triphosphate hydrolases"/>
    <property type="match status" value="1"/>
</dbReference>
<dbReference type="GO" id="GO:0042254">
    <property type="term" value="P:ribosome biogenesis"/>
    <property type="evidence" value="ECO:0007669"/>
    <property type="project" value="UniProtKB-UniRule"/>
</dbReference>
<feature type="domain" description="Obg" evidence="5">
    <location>
        <begin position="152"/>
        <end position="402"/>
    </location>
</feature>
<dbReference type="HOGENOM" id="CLU_011747_2_6_1"/>
<evidence type="ECO:0000256" key="3">
    <source>
        <dbReference type="SAM" id="MobiDB-lite"/>
    </source>
</evidence>
<dbReference type="Pfam" id="PF01018">
    <property type="entry name" value="GTP1_OBG"/>
    <property type="match status" value="2"/>
</dbReference>
<evidence type="ECO:0000313" key="7">
    <source>
        <dbReference type="Proteomes" id="UP000008493"/>
    </source>
</evidence>
<evidence type="ECO:0000256" key="1">
    <source>
        <dbReference type="ARBA" id="ARBA00022741"/>
    </source>
</evidence>
<gene>
    <name evidence="6" type="ORF">AGABI1DRAFT_107646</name>
</gene>
<evidence type="ECO:0008006" key="8">
    <source>
        <dbReference type="Google" id="ProtNLM"/>
    </source>
</evidence>